<dbReference type="InterPro" id="IPR010987">
    <property type="entry name" value="Glutathione-S-Trfase_C-like"/>
</dbReference>
<dbReference type="InterPro" id="IPR004045">
    <property type="entry name" value="Glutathione_S-Trfase_N"/>
</dbReference>
<dbReference type="CDD" id="cd03057">
    <property type="entry name" value="GST_N_Beta"/>
    <property type="match status" value="1"/>
</dbReference>
<name>A0A1S8D333_9PROT</name>
<comment type="caution">
    <text evidence="3">The sequence shown here is derived from an EMBL/GenBank/DDBJ whole genome shotgun (WGS) entry which is preliminary data.</text>
</comment>
<evidence type="ECO:0000259" key="1">
    <source>
        <dbReference type="PROSITE" id="PS50404"/>
    </source>
</evidence>
<dbReference type="Gene3D" id="1.20.1050.10">
    <property type="match status" value="1"/>
</dbReference>
<dbReference type="RefSeq" id="WP_058389606.1">
    <property type="nucleotide sequence ID" value="NZ_LLWF02000086.1"/>
</dbReference>
<evidence type="ECO:0008006" key="5">
    <source>
        <dbReference type="Google" id="ProtNLM"/>
    </source>
</evidence>
<dbReference type="PANTHER" id="PTHR44051:SF8">
    <property type="entry name" value="GLUTATHIONE S-TRANSFERASE GSTA"/>
    <property type="match status" value="1"/>
</dbReference>
<feature type="domain" description="GST N-terminal" evidence="1">
    <location>
        <begin position="13"/>
        <end position="94"/>
    </location>
</feature>
<dbReference type="SUPFAM" id="SSF52833">
    <property type="entry name" value="Thioredoxin-like"/>
    <property type="match status" value="1"/>
</dbReference>
<dbReference type="Proteomes" id="UP000054844">
    <property type="component" value="Unassembled WGS sequence"/>
</dbReference>
<evidence type="ECO:0000259" key="2">
    <source>
        <dbReference type="PROSITE" id="PS50405"/>
    </source>
</evidence>
<sequence>MTLAEGRSGDGMVPRMVLWGARGTTSTIPHLLLAEAGAAFEVRFLSLKDGEHRRPEYLAVNPKGEVPALVVGQRVVTEIPAICVFIAEANPAARLLPADPLEKALALSWLQWCSFRQAQSFFPGFMPQRFIEGEAEAAKLRAASIGRVAEAMRQAAGALSRGGGHLGGERPGLADYYLFMQERWAARAFGLELPAECREHQARMAARPAVARVMETEGLAP</sequence>
<dbReference type="InterPro" id="IPR040079">
    <property type="entry name" value="Glutathione_S-Trfase"/>
</dbReference>
<dbReference type="PANTHER" id="PTHR44051">
    <property type="entry name" value="GLUTATHIONE S-TRANSFERASE-RELATED"/>
    <property type="match status" value="1"/>
</dbReference>
<dbReference type="AlphaFoldDB" id="A0A1S8D333"/>
<dbReference type="PROSITE" id="PS50405">
    <property type="entry name" value="GST_CTER"/>
    <property type="match status" value="1"/>
</dbReference>
<dbReference type="EMBL" id="LLWF02000086">
    <property type="protein sequence ID" value="ONH81855.1"/>
    <property type="molecule type" value="Genomic_DNA"/>
</dbReference>
<evidence type="ECO:0000313" key="3">
    <source>
        <dbReference type="EMBL" id="ONH81855.1"/>
    </source>
</evidence>
<proteinExistence type="predicted"/>
<organism evidence="3 4">
    <name type="scientific">Roseomonas mucosa</name>
    <dbReference type="NCBI Taxonomy" id="207340"/>
    <lineage>
        <taxon>Bacteria</taxon>
        <taxon>Pseudomonadati</taxon>
        <taxon>Pseudomonadota</taxon>
        <taxon>Alphaproteobacteria</taxon>
        <taxon>Acetobacterales</taxon>
        <taxon>Roseomonadaceae</taxon>
        <taxon>Roseomonas</taxon>
    </lineage>
</organism>
<evidence type="ECO:0000313" key="4">
    <source>
        <dbReference type="Proteomes" id="UP000054844"/>
    </source>
</evidence>
<dbReference type="Gene3D" id="3.40.30.10">
    <property type="entry name" value="Glutaredoxin"/>
    <property type="match status" value="1"/>
</dbReference>
<keyword evidence="4" id="KW-1185">Reference proteome</keyword>
<reference evidence="3" key="1">
    <citation type="submission" date="2016-12" db="EMBL/GenBank/DDBJ databases">
        <title>Draft genome sequence of Roseomonas mucosa strain AU37, isolated from a peripheral intravenous catheter.</title>
        <authorList>
            <person name="Choudhury M.A."/>
            <person name="Sidjabat H.E."/>
            <person name="Wailan A.M."/>
            <person name="Zhang L."/>
            <person name="Marsh N.M."/>
            <person name="Rickard C.M."/>
            <person name="Davies M."/>
            <person name="Mcmillan D.J."/>
        </authorList>
    </citation>
    <scope>NUCLEOTIDE SEQUENCE [LARGE SCALE GENOMIC DNA]</scope>
    <source>
        <strain evidence="3">AU37</strain>
    </source>
</reference>
<dbReference type="STRING" id="207340.APZ41_017685"/>
<dbReference type="SUPFAM" id="SSF47616">
    <property type="entry name" value="GST C-terminal domain-like"/>
    <property type="match status" value="1"/>
</dbReference>
<dbReference type="SFLD" id="SFLDG01150">
    <property type="entry name" value="Main.1:_Beta-like"/>
    <property type="match status" value="1"/>
</dbReference>
<accession>A0A1S8D333</accession>
<dbReference type="InterPro" id="IPR036282">
    <property type="entry name" value="Glutathione-S-Trfase_C_sf"/>
</dbReference>
<gene>
    <name evidence="3" type="ORF">APZ41_017685</name>
</gene>
<dbReference type="SFLD" id="SFLDS00019">
    <property type="entry name" value="Glutathione_Transferase_(cytos"/>
    <property type="match status" value="1"/>
</dbReference>
<dbReference type="Pfam" id="PF02798">
    <property type="entry name" value="GST_N"/>
    <property type="match status" value="1"/>
</dbReference>
<dbReference type="OrthoDB" id="7583243at2"/>
<protein>
    <recommendedName>
        <fullName evidence="5">Glutathione S-transferase</fullName>
    </recommendedName>
</protein>
<dbReference type="InterPro" id="IPR036249">
    <property type="entry name" value="Thioredoxin-like_sf"/>
</dbReference>
<dbReference type="SFLD" id="SFLDG00358">
    <property type="entry name" value="Main_(cytGST)"/>
    <property type="match status" value="1"/>
</dbReference>
<feature type="domain" description="GST C-terminal" evidence="2">
    <location>
        <begin position="99"/>
        <end position="221"/>
    </location>
</feature>
<dbReference type="PROSITE" id="PS50404">
    <property type="entry name" value="GST_NTER"/>
    <property type="match status" value="1"/>
</dbReference>